<dbReference type="Proteomes" id="UP000186817">
    <property type="component" value="Unassembled WGS sequence"/>
</dbReference>
<name>A0A1Q9DKF3_SYMMI</name>
<dbReference type="OrthoDB" id="2186662at2759"/>
<dbReference type="GO" id="GO:0042073">
    <property type="term" value="P:intraciliary transport"/>
    <property type="evidence" value="ECO:0007669"/>
    <property type="project" value="TreeGrafter"/>
</dbReference>
<dbReference type="PANTHER" id="PTHR15722:SF2">
    <property type="entry name" value="INTRAFLAGELLAR TRANSPORT PROTEIN 172 HOMOLOG"/>
    <property type="match status" value="1"/>
</dbReference>
<evidence type="ECO:0000256" key="3">
    <source>
        <dbReference type="ARBA" id="ARBA00022737"/>
    </source>
</evidence>
<evidence type="ECO:0000313" key="7">
    <source>
        <dbReference type="EMBL" id="OLP95629.1"/>
    </source>
</evidence>
<evidence type="ECO:0000256" key="2">
    <source>
        <dbReference type="ARBA" id="ARBA00022574"/>
    </source>
</evidence>
<evidence type="ECO:0000256" key="1">
    <source>
        <dbReference type="ARBA" id="ARBA00004138"/>
    </source>
</evidence>
<keyword evidence="3" id="KW-0677">Repeat</keyword>
<keyword evidence="2" id="KW-0853">WD repeat</keyword>
<evidence type="ECO:0000313" key="8">
    <source>
        <dbReference type="Proteomes" id="UP000186817"/>
    </source>
</evidence>
<keyword evidence="8" id="KW-1185">Reference proteome</keyword>
<dbReference type="GO" id="GO:0005930">
    <property type="term" value="C:axoneme"/>
    <property type="evidence" value="ECO:0007669"/>
    <property type="project" value="TreeGrafter"/>
</dbReference>
<organism evidence="7 8">
    <name type="scientific">Symbiodinium microadriaticum</name>
    <name type="common">Dinoflagellate</name>
    <name type="synonym">Zooxanthella microadriatica</name>
    <dbReference type="NCBI Taxonomy" id="2951"/>
    <lineage>
        <taxon>Eukaryota</taxon>
        <taxon>Sar</taxon>
        <taxon>Alveolata</taxon>
        <taxon>Dinophyceae</taxon>
        <taxon>Suessiales</taxon>
        <taxon>Symbiodiniaceae</taxon>
        <taxon>Symbiodinium</taxon>
    </lineage>
</organism>
<keyword evidence="5" id="KW-0966">Cell projection</keyword>
<dbReference type="PANTHER" id="PTHR15722">
    <property type="entry name" value="IFT140/172-RELATED"/>
    <property type="match status" value="1"/>
</dbReference>
<dbReference type="AlphaFoldDB" id="A0A1Q9DKF3"/>
<keyword evidence="7" id="KW-0282">Flagellum</keyword>
<evidence type="ECO:0000256" key="5">
    <source>
        <dbReference type="ARBA" id="ARBA00023273"/>
    </source>
</evidence>
<dbReference type="Pfam" id="PF24762">
    <property type="entry name" value="TPR_IF140-IFT172"/>
    <property type="match status" value="1"/>
</dbReference>
<evidence type="ECO:0000256" key="4">
    <source>
        <dbReference type="ARBA" id="ARBA00023069"/>
    </source>
</evidence>
<reference evidence="7 8" key="1">
    <citation type="submission" date="2016-02" db="EMBL/GenBank/DDBJ databases">
        <title>Genome analysis of coral dinoflagellate symbionts highlights evolutionary adaptations to a symbiotic lifestyle.</title>
        <authorList>
            <person name="Aranda M."/>
            <person name="Li Y."/>
            <person name="Liew Y.J."/>
            <person name="Baumgarten S."/>
            <person name="Simakov O."/>
            <person name="Wilson M."/>
            <person name="Piel J."/>
            <person name="Ashoor H."/>
            <person name="Bougouffa S."/>
            <person name="Bajic V.B."/>
            <person name="Ryu T."/>
            <person name="Ravasi T."/>
            <person name="Bayer T."/>
            <person name="Micklem G."/>
            <person name="Kim H."/>
            <person name="Bhak J."/>
            <person name="Lajeunesse T.C."/>
            <person name="Voolstra C.R."/>
        </authorList>
    </citation>
    <scope>NUCLEOTIDE SEQUENCE [LARGE SCALE GENOMIC DNA]</scope>
    <source>
        <strain evidence="7 8">CCMP2467</strain>
    </source>
</reference>
<dbReference type="Gene3D" id="1.25.40.470">
    <property type="match status" value="1"/>
</dbReference>
<protein>
    <submittedName>
        <fullName evidence="7">Intraflagellar transport protein 172-like</fullName>
    </submittedName>
</protein>
<accession>A0A1Q9DKF3</accession>
<gene>
    <name evidence="7" type="primary">ift172</name>
    <name evidence="7" type="ORF">AK812_SmicGene22202</name>
</gene>
<sequence>MIRLRLKSSWFYGSFRVCGARAHHLEAAKAVSAAQRKRFDQAERAFIKSGRPQRAVQMYVEHAQYEKAHRVAKAHLSPAERTELYIALAQGLEQSVKLQEAEQMYLAVNEFDLAINMYKKREEYEQMLRLVSKYRKELLNDTYKHIAEQYEMKGNLKKAEHYYVEAKMWTSAMSMYRQLEKWEDAKRVAKANGGKQSFEKVVLAQAHATFKEHGAEAGAQLLAKHGLIEIAIDYAVEHSNFQHAFELANHSAKHKLPDIHLKKALALEDDEQFKLAEEEFIKANKPKEAIDMYVHGRDWVSAMRVAEAYERESVKDVMVHHAKDLVDQNNMQAAENLFVQAGKPELAVKAYSSKRMVNEAVRVCKKHCPQMLGDVVDSYGDGAAAPGAAQSLDEILDAAKIYEETGNYSRAIDAYLSVSETASSEPDRLEEAAHSKASIFYGADEYLEELKKKYEHDHEIAALKNALPGEGDPNAAGVAQSNDKMLSVQKNDENRSLKTNRLFPTPNKPDPMPQNLAFLFTKITPDGGAALDTICGSQRFWSKWIPRRVKHNAFVLSLWACVWLLGTYPLGRPLSEGWRFMFTVSVFARIGYSAAWMFITNFTHSLPWNEFLAQDPGRTWPVLHNVMAMVLGGKHRWNEMLFHDATQLLENWSSAAPLRQLCIVSVACKRKAAGPDAWTADMRLAWPTAALQRLCQAETHGVVVVAAFDLLNEAFSIVLSCFLTIAPVSAFLGTRCWQAAAEKVNGEAQLRPTGCNFSVVLGWTRFMQEPGQVWENAVRLSMKHAPERYSEIVSIVSKRLKLIQRFEAAAELYESIDAFREAVNCYIAGEVWDKARQLAQQHCPDMVRVVEDRYKSDLVGKGDGDELIRRTGDVDSALDMYARNGDWTKCLALAEKHSPKMLPHYLVQYCKVLVNRQEVTEAAQMLVRYGPPPEQSNFQLYKHIHTELLAKPDATGPPLVREMLLRVTMPPGTLGAPPTPKILSEDRRPQAEFLKALLTAHLQTVRERLRERNMAPEVVAKISVALCRYCAEFPLDLAFYDAGIDCKNAGMINMSFFFLNRFLDIADAIEDPDNAAIDNTDFMETDIPSPYDLDLPEQAHISNDKVEEIRDWVLGWSMDQNVQQKMDLRPCDKCGAHIYTGAATCPHCGTVSEPCIISGFPVLKKTRVECTVCHSAANRDDWNIWVQMFKECPWCSSPQNAQY</sequence>
<dbReference type="InterPro" id="IPR056168">
    <property type="entry name" value="TPR_IF140/IFT172/WDR19"/>
</dbReference>
<comment type="subcellular location">
    <subcellularLocation>
        <location evidence="1">Cell projection</location>
        <location evidence="1">Cilium</location>
    </subcellularLocation>
</comment>
<keyword evidence="4" id="KW-0969">Cilium</keyword>
<dbReference type="GO" id="GO:0030992">
    <property type="term" value="C:intraciliary transport particle B"/>
    <property type="evidence" value="ECO:0007669"/>
    <property type="project" value="TreeGrafter"/>
</dbReference>
<dbReference type="EMBL" id="LSRX01000496">
    <property type="protein sequence ID" value="OLP95629.1"/>
    <property type="molecule type" value="Genomic_DNA"/>
</dbReference>
<dbReference type="GO" id="GO:0036064">
    <property type="term" value="C:ciliary basal body"/>
    <property type="evidence" value="ECO:0007669"/>
    <property type="project" value="TreeGrafter"/>
</dbReference>
<feature type="domain" description="IF140/IFT172/WDR19 TPR" evidence="6">
    <location>
        <begin position="88"/>
        <end position="351"/>
    </location>
</feature>
<comment type="caution">
    <text evidence="7">The sequence shown here is derived from an EMBL/GenBank/DDBJ whole genome shotgun (WGS) entry which is preliminary data.</text>
</comment>
<evidence type="ECO:0000259" key="6">
    <source>
        <dbReference type="Pfam" id="PF24762"/>
    </source>
</evidence>
<proteinExistence type="predicted"/>